<feature type="domain" description="Peptidase S8/S53" evidence="7">
    <location>
        <begin position="90"/>
        <end position="374"/>
    </location>
</feature>
<keyword evidence="6" id="KW-0812">Transmembrane</keyword>
<dbReference type="GO" id="GO:0004252">
    <property type="term" value="F:serine-type endopeptidase activity"/>
    <property type="evidence" value="ECO:0007669"/>
    <property type="project" value="InterPro"/>
</dbReference>
<feature type="region of interest" description="Disordered" evidence="5">
    <location>
        <begin position="1"/>
        <end position="24"/>
    </location>
</feature>
<evidence type="ECO:0000256" key="3">
    <source>
        <dbReference type="ARBA" id="ARBA00022801"/>
    </source>
</evidence>
<feature type="compositionally biased region" description="Polar residues" evidence="5">
    <location>
        <begin position="405"/>
        <end position="416"/>
    </location>
</feature>
<dbReference type="InterPro" id="IPR050131">
    <property type="entry name" value="Peptidase_S8_subtilisin-like"/>
</dbReference>
<dbReference type="Pfam" id="PF00082">
    <property type="entry name" value="Peptidase_S8"/>
    <property type="match status" value="1"/>
</dbReference>
<feature type="compositionally biased region" description="Acidic residues" evidence="5">
    <location>
        <begin position="1"/>
        <end position="10"/>
    </location>
</feature>
<organism evidence="8">
    <name type="scientific">marine metagenome</name>
    <dbReference type="NCBI Taxonomy" id="408172"/>
    <lineage>
        <taxon>unclassified sequences</taxon>
        <taxon>metagenomes</taxon>
        <taxon>ecological metagenomes</taxon>
    </lineage>
</organism>
<evidence type="ECO:0000259" key="7">
    <source>
        <dbReference type="Pfam" id="PF00082"/>
    </source>
</evidence>
<dbReference type="PRINTS" id="PR00723">
    <property type="entry name" value="SUBTILISIN"/>
</dbReference>
<dbReference type="SUPFAM" id="SSF52743">
    <property type="entry name" value="Subtilisin-like"/>
    <property type="match status" value="1"/>
</dbReference>
<keyword evidence="6" id="KW-0472">Membrane</keyword>
<dbReference type="EMBL" id="UINC01001481">
    <property type="protein sequence ID" value="SUZ81743.1"/>
    <property type="molecule type" value="Genomic_DNA"/>
</dbReference>
<feature type="transmembrane region" description="Helical" evidence="6">
    <location>
        <begin position="29"/>
        <end position="54"/>
    </location>
</feature>
<accession>A0A381QW20</accession>
<dbReference type="InterPro" id="IPR015500">
    <property type="entry name" value="Peptidase_S8_subtilisin-rel"/>
</dbReference>
<dbReference type="Gene3D" id="3.40.50.200">
    <property type="entry name" value="Peptidase S8/S53 domain"/>
    <property type="match status" value="1"/>
</dbReference>
<proteinExistence type="inferred from homology"/>
<dbReference type="PANTHER" id="PTHR43806:SF11">
    <property type="entry name" value="CEREVISIN-RELATED"/>
    <property type="match status" value="1"/>
</dbReference>
<protein>
    <recommendedName>
        <fullName evidence="7">Peptidase S8/S53 domain-containing protein</fullName>
    </recommendedName>
</protein>
<dbReference type="PANTHER" id="PTHR43806">
    <property type="entry name" value="PEPTIDASE S8"/>
    <property type="match status" value="1"/>
</dbReference>
<keyword evidence="3" id="KW-0378">Hydrolase</keyword>
<dbReference type="PROSITE" id="PS51892">
    <property type="entry name" value="SUBTILASE"/>
    <property type="match status" value="1"/>
</dbReference>
<dbReference type="AlphaFoldDB" id="A0A381QW20"/>
<reference evidence="8" key="1">
    <citation type="submission" date="2018-05" db="EMBL/GenBank/DDBJ databases">
        <authorList>
            <person name="Lanie J.A."/>
            <person name="Ng W.-L."/>
            <person name="Kazmierczak K.M."/>
            <person name="Andrzejewski T.M."/>
            <person name="Davidsen T.M."/>
            <person name="Wayne K.J."/>
            <person name="Tettelin H."/>
            <person name="Glass J.I."/>
            <person name="Rusch D."/>
            <person name="Podicherti R."/>
            <person name="Tsui H.-C.T."/>
            <person name="Winkler M.E."/>
        </authorList>
    </citation>
    <scope>NUCLEOTIDE SEQUENCE</scope>
</reference>
<feature type="region of interest" description="Disordered" evidence="5">
    <location>
        <begin position="388"/>
        <end position="431"/>
    </location>
</feature>
<dbReference type="InterPro" id="IPR036852">
    <property type="entry name" value="Peptidase_S8/S53_dom_sf"/>
</dbReference>
<evidence type="ECO:0000256" key="5">
    <source>
        <dbReference type="SAM" id="MobiDB-lite"/>
    </source>
</evidence>
<keyword evidence="2" id="KW-0645">Protease</keyword>
<evidence type="ECO:0000256" key="4">
    <source>
        <dbReference type="ARBA" id="ARBA00022825"/>
    </source>
</evidence>
<keyword evidence="6" id="KW-1133">Transmembrane helix</keyword>
<keyword evidence="4" id="KW-0720">Serine protease</keyword>
<evidence type="ECO:0000313" key="8">
    <source>
        <dbReference type="EMBL" id="SUZ81743.1"/>
    </source>
</evidence>
<dbReference type="InterPro" id="IPR000209">
    <property type="entry name" value="Peptidase_S8/S53_dom"/>
</dbReference>
<gene>
    <name evidence="8" type="ORF">METZ01_LOCUS34597</name>
</gene>
<evidence type="ECO:0000256" key="1">
    <source>
        <dbReference type="ARBA" id="ARBA00011073"/>
    </source>
</evidence>
<name>A0A381QW20_9ZZZZ</name>
<evidence type="ECO:0000256" key="2">
    <source>
        <dbReference type="ARBA" id="ARBA00022670"/>
    </source>
</evidence>
<dbReference type="GO" id="GO:0006508">
    <property type="term" value="P:proteolysis"/>
    <property type="evidence" value="ECO:0007669"/>
    <property type="project" value="UniProtKB-KW"/>
</dbReference>
<sequence>MSEQSDISDVDEARDASESVHPHPQMEDAIGTVVVVSVALVLLLASAIGILYLWAGHDGVTIGGPPAALLAWENEYRELTGMDDVGSLDGSGVVMCVVDSGIDLGHPDLDHIVLLGWKDAINQVSEPYDDEGHGTAMAGIIVADGSFEGGAKGVELLVAKAIDEEGVGSDQYVSDSVDWCVEEGADVISLSLGGDQGIGSGFFTTDSLEQSVEDALDSGVFVIAAAGNDGEDDDGDVESPGSVEDVICVGGIIRNGGIWTGSSKGDNNGRLWPNPILPRGDPDMKPEVVAPGHEVPVLMATGVGNEAWWGWSSGTSAATAWMSGALALLLEYDPDLQRENSQGRTAIQNVKAMIMENSQMKEGQSEHDDHYGYGHLRVDLIIGSMGEQGMDVSDDQSQAREERTSTISIQSESVLNKATRMPPVSSAKPRA</sequence>
<feature type="compositionally biased region" description="Basic and acidic residues" evidence="5">
    <location>
        <begin position="11"/>
        <end position="24"/>
    </location>
</feature>
<comment type="similarity">
    <text evidence="1">Belongs to the peptidase S8 family.</text>
</comment>
<evidence type="ECO:0000256" key="6">
    <source>
        <dbReference type="SAM" id="Phobius"/>
    </source>
</evidence>